<dbReference type="OrthoDB" id="10663608at2759"/>
<feature type="compositionally biased region" description="Low complexity" evidence="1">
    <location>
        <begin position="625"/>
        <end position="644"/>
    </location>
</feature>
<keyword evidence="3" id="KW-1185">Reference proteome</keyword>
<organism evidence="2 3">
    <name type="scientific">Rhodotorula diobovata</name>
    <dbReference type="NCBI Taxonomy" id="5288"/>
    <lineage>
        <taxon>Eukaryota</taxon>
        <taxon>Fungi</taxon>
        <taxon>Dikarya</taxon>
        <taxon>Basidiomycota</taxon>
        <taxon>Pucciniomycotina</taxon>
        <taxon>Microbotryomycetes</taxon>
        <taxon>Sporidiobolales</taxon>
        <taxon>Sporidiobolaceae</taxon>
        <taxon>Rhodotorula</taxon>
    </lineage>
</organism>
<sequence>MPSFLRRLRSTSKLHSPRSEPTSPPPKRPESPSQHLPARSYSRPPSPTKLRAAPPRRGYEVLQGEHGASPRDDERSTSPLVDSWTLDEGDDPGELGCWEWVEVEPAGATPVRTAALDPRTVRRHEPPRLRLEPDDASPLVPFSSTYSLAPPPFGDRPVTPTKRKASMSSPDLSPSASFSSAVLSPSPASPSSVSSLAPTPSSPTPSVSLSLSIATRIDHNGRRVLTSRRRLSLKPSPSECRRNKDAYGIGDEASGDESDAGNDGPLGKGGARLDGELSLELPTTGLGMVDLKSPLFDDDELEGPTLNLPSSPPGARPPRGRPVSLQPLAIPPPTRACRSPLPSPSLARQVLPEHQPIKTFWPPPPLDPPSPTRSSAFSALTRSNTSYSMSSSSGSPTKRHKSLGQPRRTGTFRRLSLSRASVSFGPPTMSATTFSSLHERRASAPTLPQLGGAFLERHTSLSSLGSAGGLSVPPTSSSSHVSFATTSGSTSTGEPLLARQQSASSVSGMSPPCTPRRASQVSFELPPASLSEARRAAAAAAGVGEGSAAASDEGYASAAGLQSQPLTPSSSVGRASRRHARAASEGGGAAVAAALKMSVIERTWVPLDDQAESELARGRLVVVNPDSSASSSSLSHSNSLSSTPPSSPPCSPNFSRPGRPSRPAKSLARWSAPPPSFSASSPPSPPLPPPSELQGIGVAC</sequence>
<gene>
    <name evidence="2" type="ORF">DMC30DRAFT_69687</name>
</gene>
<feature type="compositionally biased region" description="Basic and acidic residues" evidence="1">
    <location>
        <begin position="119"/>
        <end position="133"/>
    </location>
</feature>
<proteinExistence type="predicted"/>
<dbReference type="EMBL" id="SOZI01000150">
    <property type="protein sequence ID" value="TNY18217.1"/>
    <property type="molecule type" value="Genomic_DNA"/>
</dbReference>
<feature type="compositionally biased region" description="Pro residues" evidence="1">
    <location>
        <begin position="672"/>
        <end position="691"/>
    </location>
</feature>
<feature type="compositionally biased region" description="Low complexity" evidence="1">
    <location>
        <begin position="464"/>
        <end position="493"/>
    </location>
</feature>
<dbReference type="AlphaFoldDB" id="A0A5C5FMY8"/>
<evidence type="ECO:0000256" key="1">
    <source>
        <dbReference type="SAM" id="MobiDB-lite"/>
    </source>
</evidence>
<name>A0A5C5FMY8_9BASI</name>
<feature type="region of interest" description="Disordered" evidence="1">
    <location>
        <begin position="625"/>
        <end position="700"/>
    </location>
</feature>
<reference evidence="2 3" key="1">
    <citation type="submission" date="2019-03" db="EMBL/GenBank/DDBJ databases">
        <title>Rhodosporidium diobovatum UCD-FST 08-225 genome sequencing, assembly, and annotation.</title>
        <authorList>
            <person name="Fakankun I.U."/>
            <person name="Fristensky B."/>
            <person name="Levin D.B."/>
        </authorList>
    </citation>
    <scope>NUCLEOTIDE SEQUENCE [LARGE SCALE GENOMIC DNA]</scope>
    <source>
        <strain evidence="2 3">UCD-FST 08-225</strain>
    </source>
</reference>
<evidence type="ECO:0000313" key="2">
    <source>
        <dbReference type="EMBL" id="TNY18217.1"/>
    </source>
</evidence>
<evidence type="ECO:0008006" key="4">
    <source>
        <dbReference type="Google" id="ProtNLM"/>
    </source>
</evidence>
<feature type="compositionally biased region" description="Low complexity" evidence="1">
    <location>
        <begin position="383"/>
        <end position="395"/>
    </location>
</feature>
<accession>A0A5C5FMY8</accession>
<feature type="region of interest" description="Disordered" evidence="1">
    <location>
        <begin position="555"/>
        <end position="589"/>
    </location>
</feature>
<evidence type="ECO:0000313" key="3">
    <source>
        <dbReference type="Proteomes" id="UP000311382"/>
    </source>
</evidence>
<comment type="caution">
    <text evidence="2">The sequence shown here is derived from an EMBL/GenBank/DDBJ whole genome shotgun (WGS) entry which is preliminary data.</text>
</comment>
<feature type="region of interest" description="Disordered" evidence="1">
    <location>
        <begin position="1"/>
        <end position="428"/>
    </location>
</feature>
<dbReference type="Proteomes" id="UP000311382">
    <property type="component" value="Unassembled WGS sequence"/>
</dbReference>
<feature type="compositionally biased region" description="Pro residues" evidence="1">
    <location>
        <begin position="361"/>
        <end position="371"/>
    </location>
</feature>
<protein>
    <recommendedName>
        <fullName evidence="4">Proteophosphoglycan ppg4</fullName>
    </recommendedName>
</protein>
<feature type="compositionally biased region" description="Polar residues" evidence="1">
    <location>
        <begin position="499"/>
        <end position="508"/>
    </location>
</feature>
<feature type="compositionally biased region" description="Basic residues" evidence="1">
    <location>
        <begin position="1"/>
        <end position="16"/>
    </location>
</feature>
<feature type="compositionally biased region" description="Low complexity" evidence="1">
    <location>
        <begin position="166"/>
        <end position="212"/>
    </location>
</feature>
<feature type="region of interest" description="Disordered" evidence="1">
    <location>
        <begin position="464"/>
        <end position="522"/>
    </location>
</feature>
<feature type="compositionally biased region" description="Polar residues" evidence="1">
    <location>
        <begin position="372"/>
        <end position="382"/>
    </location>
</feature>